<dbReference type="EMBL" id="GBRH01195610">
    <property type="protein sequence ID" value="JAE02286.1"/>
    <property type="molecule type" value="Transcribed_RNA"/>
</dbReference>
<name>A0A0A9EWM7_ARUDO</name>
<evidence type="ECO:0000313" key="1">
    <source>
        <dbReference type="EMBL" id="JAE02286.1"/>
    </source>
</evidence>
<reference evidence="1" key="2">
    <citation type="journal article" date="2015" name="Data Brief">
        <title>Shoot transcriptome of the giant reed, Arundo donax.</title>
        <authorList>
            <person name="Barrero R.A."/>
            <person name="Guerrero F.D."/>
            <person name="Moolhuijzen P."/>
            <person name="Goolsby J.A."/>
            <person name="Tidwell J."/>
            <person name="Bellgard S.E."/>
            <person name="Bellgard M.I."/>
        </authorList>
    </citation>
    <scope>NUCLEOTIDE SEQUENCE</scope>
    <source>
        <tissue evidence="1">Shoot tissue taken approximately 20 cm above the soil surface</tissue>
    </source>
</reference>
<reference evidence="1" key="1">
    <citation type="submission" date="2014-09" db="EMBL/GenBank/DDBJ databases">
        <authorList>
            <person name="Magalhaes I.L.F."/>
            <person name="Oliveira U."/>
            <person name="Santos F.R."/>
            <person name="Vidigal T.H.D.A."/>
            <person name="Brescovit A.D."/>
            <person name="Santos A.J."/>
        </authorList>
    </citation>
    <scope>NUCLEOTIDE SEQUENCE</scope>
    <source>
        <tissue evidence="1">Shoot tissue taken approximately 20 cm above the soil surface</tissue>
    </source>
</reference>
<organism evidence="1">
    <name type="scientific">Arundo donax</name>
    <name type="common">Giant reed</name>
    <name type="synonym">Donax arundinaceus</name>
    <dbReference type="NCBI Taxonomy" id="35708"/>
    <lineage>
        <taxon>Eukaryota</taxon>
        <taxon>Viridiplantae</taxon>
        <taxon>Streptophyta</taxon>
        <taxon>Embryophyta</taxon>
        <taxon>Tracheophyta</taxon>
        <taxon>Spermatophyta</taxon>
        <taxon>Magnoliopsida</taxon>
        <taxon>Liliopsida</taxon>
        <taxon>Poales</taxon>
        <taxon>Poaceae</taxon>
        <taxon>PACMAD clade</taxon>
        <taxon>Arundinoideae</taxon>
        <taxon>Arundineae</taxon>
        <taxon>Arundo</taxon>
    </lineage>
</organism>
<proteinExistence type="predicted"/>
<protein>
    <submittedName>
        <fullName evidence="1">Uncharacterized protein</fullName>
    </submittedName>
</protein>
<sequence length="41" mass="4192">MAFISATPSSSSPSWLPAMAMGCGCRSGVDGRWMSEGGLVL</sequence>
<accession>A0A0A9EWM7</accession>
<dbReference type="AlphaFoldDB" id="A0A0A9EWM7"/>